<feature type="active site" evidence="4">
    <location>
        <position position="239"/>
    </location>
</feature>
<dbReference type="Gene3D" id="1.20.90.10">
    <property type="entry name" value="Phospholipase A2 domain"/>
    <property type="match status" value="1"/>
</dbReference>
<evidence type="ECO:0000256" key="4">
    <source>
        <dbReference type="PIRSR" id="PIRSR601211-1"/>
    </source>
</evidence>
<feature type="active site" evidence="4">
    <location>
        <position position="186"/>
    </location>
</feature>
<feature type="domain" description="Phospholipase A2-like central" evidence="10">
    <location>
        <begin position="141"/>
        <end position="263"/>
    </location>
</feature>
<keyword evidence="12" id="KW-1185">Reference proteome</keyword>
<feature type="binding site" evidence="5">
    <location>
        <position position="187"/>
    </location>
    <ligand>
        <name>Ca(2+)</name>
        <dbReference type="ChEBI" id="CHEBI:29108"/>
    </ligand>
</feature>
<comment type="caution">
    <text evidence="11">The sequence shown here is derived from an EMBL/GenBank/DDBJ whole genome shotgun (WGS) entry which is preliminary data.</text>
</comment>
<keyword evidence="9" id="KW-1133">Transmembrane helix</keyword>
<dbReference type="InterPro" id="IPR001211">
    <property type="entry name" value="PLA2"/>
</dbReference>
<feature type="disulfide bond" evidence="6">
    <location>
        <begin position="182"/>
        <end position="245"/>
    </location>
</feature>
<dbReference type="EC" id="3.1.1.4" evidence="8"/>
<dbReference type="SUPFAM" id="SSF48619">
    <property type="entry name" value="Phospholipase A2, PLA2"/>
    <property type="match status" value="1"/>
</dbReference>
<evidence type="ECO:0000256" key="5">
    <source>
        <dbReference type="PIRSR" id="PIRSR601211-2"/>
    </source>
</evidence>
<evidence type="ECO:0000313" key="12">
    <source>
        <dbReference type="Proteomes" id="UP000225706"/>
    </source>
</evidence>
<dbReference type="InterPro" id="IPR033113">
    <property type="entry name" value="PLA2_histidine"/>
</dbReference>
<evidence type="ECO:0000256" key="6">
    <source>
        <dbReference type="PIRSR" id="PIRSR601211-3"/>
    </source>
</evidence>
<dbReference type="Proteomes" id="UP000225706">
    <property type="component" value="Unassembled WGS sequence"/>
</dbReference>
<dbReference type="PRINTS" id="PR00389">
    <property type="entry name" value="PHPHLIPASEA2"/>
</dbReference>
<dbReference type="PANTHER" id="PTHR11716">
    <property type="entry name" value="PHOSPHOLIPASE A2 FAMILY MEMBER"/>
    <property type="match status" value="1"/>
</dbReference>
<keyword evidence="5 8" id="KW-0106">Calcium</keyword>
<keyword evidence="3 6" id="KW-1015">Disulfide bond</keyword>
<feature type="transmembrane region" description="Helical" evidence="9">
    <location>
        <begin position="70"/>
        <end position="93"/>
    </location>
</feature>
<gene>
    <name evidence="11" type="ORF">AWC38_SpisGene3048</name>
</gene>
<evidence type="ECO:0000256" key="9">
    <source>
        <dbReference type="SAM" id="Phobius"/>
    </source>
</evidence>
<evidence type="ECO:0000256" key="2">
    <source>
        <dbReference type="ARBA" id="ARBA00022525"/>
    </source>
</evidence>
<comment type="subcellular location">
    <subcellularLocation>
        <location evidence="1 8">Secreted</location>
    </subcellularLocation>
</comment>
<keyword evidence="2 8" id="KW-0964">Secreted</keyword>
<feature type="disulfide bond" evidence="6">
    <location>
        <begin position="167"/>
        <end position="183"/>
    </location>
</feature>
<dbReference type="InterPro" id="IPR033112">
    <property type="entry name" value="PLA2_Asp_AS"/>
</dbReference>
<organism evidence="11 12">
    <name type="scientific">Stylophora pistillata</name>
    <name type="common">Smooth cauliflower coral</name>
    <dbReference type="NCBI Taxonomy" id="50429"/>
    <lineage>
        <taxon>Eukaryota</taxon>
        <taxon>Metazoa</taxon>
        <taxon>Cnidaria</taxon>
        <taxon>Anthozoa</taxon>
        <taxon>Hexacorallia</taxon>
        <taxon>Scleractinia</taxon>
        <taxon>Astrocoeniina</taxon>
        <taxon>Pocilloporidae</taxon>
        <taxon>Stylophora</taxon>
    </lineage>
</organism>
<dbReference type="SMART" id="SM00085">
    <property type="entry name" value="PA2c"/>
    <property type="match status" value="1"/>
</dbReference>
<accession>A0A2B4ST90</accession>
<dbReference type="AlphaFoldDB" id="A0A2B4ST90"/>
<dbReference type="GO" id="GO:0050482">
    <property type="term" value="P:arachidonate secretion"/>
    <property type="evidence" value="ECO:0007669"/>
    <property type="project" value="InterPro"/>
</dbReference>
<dbReference type="PANTHER" id="PTHR11716:SF51">
    <property type="entry name" value="PHOSPHOLIPASE A2"/>
    <property type="match status" value="1"/>
</dbReference>
<keyword evidence="5" id="KW-0479">Metal-binding</keyword>
<feature type="disulfide bond" evidence="6">
    <location>
        <begin position="189"/>
        <end position="238"/>
    </location>
</feature>
<evidence type="ECO:0000256" key="8">
    <source>
        <dbReference type="RuleBase" id="RU361236"/>
    </source>
</evidence>
<sequence length="263" mass="28889">MISFARGREAVVVVVVVVAVVVAIVVVVLLLLPVVVVVDVVVAVVVVVPVVVVPVAVVVVVVVAIVVVAVVVAVVAVVAVVVVVVAVVVVVVVVHTMGIKLILVISIIVGAIVVKTALEDPGRVRSLLNDRGGFDNATKRNLLDFAKMIHKVTGRGVRDFIGYGCWCGYGGKGQPVDDLDRCCYVHDMCYNKLQSDVCPFKKAVYTLPYSTEKRRPLKCKPPSYYWYFKWCRYLLCKCDAEAARCFARSHYDRRYKNYSQKYC</sequence>
<evidence type="ECO:0000256" key="3">
    <source>
        <dbReference type="ARBA" id="ARBA00023157"/>
    </source>
</evidence>
<evidence type="ECO:0000256" key="1">
    <source>
        <dbReference type="ARBA" id="ARBA00004613"/>
    </source>
</evidence>
<dbReference type="PROSITE" id="PS00118">
    <property type="entry name" value="PA2_HIS"/>
    <property type="match status" value="1"/>
</dbReference>
<dbReference type="Pfam" id="PF00068">
    <property type="entry name" value="Phospholip_A2_1"/>
    <property type="match status" value="1"/>
</dbReference>
<keyword evidence="8" id="KW-0443">Lipid metabolism</keyword>
<dbReference type="STRING" id="50429.A0A2B4ST90"/>
<dbReference type="GO" id="GO:0005576">
    <property type="term" value="C:extracellular region"/>
    <property type="evidence" value="ECO:0007669"/>
    <property type="project" value="UniProtKB-SubCell"/>
</dbReference>
<evidence type="ECO:0000313" key="11">
    <source>
        <dbReference type="EMBL" id="PFX32110.1"/>
    </source>
</evidence>
<evidence type="ECO:0000259" key="10">
    <source>
        <dbReference type="SMART" id="SM00085"/>
    </source>
</evidence>
<protein>
    <recommendedName>
        <fullName evidence="8">Phospholipase A2</fullName>
        <ecNumber evidence="8">3.1.1.4</ecNumber>
    </recommendedName>
</protein>
<feature type="disulfide bond" evidence="6">
    <location>
        <begin position="219"/>
        <end position="236"/>
    </location>
</feature>
<feature type="transmembrane region" description="Helical" evidence="9">
    <location>
        <begin position="99"/>
        <end position="118"/>
    </location>
</feature>
<dbReference type="GO" id="GO:0005509">
    <property type="term" value="F:calcium ion binding"/>
    <property type="evidence" value="ECO:0007669"/>
    <property type="project" value="InterPro"/>
</dbReference>
<dbReference type="GO" id="GO:0006644">
    <property type="term" value="P:phospholipid metabolic process"/>
    <property type="evidence" value="ECO:0007669"/>
    <property type="project" value="InterPro"/>
</dbReference>
<proteinExistence type="inferred from homology"/>
<feature type="disulfide bond" evidence="6">
    <location>
        <begin position="198"/>
        <end position="231"/>
    </location>
</feature>
<keyword evidence="9" id="KW-0812">Transmembrane</keyword>
<name>A0A2B4ST90_STYPI</name>
<dbReference type="GO" id="GO:0005543">
    <property type="term" value="F:phospholipid binding"/>
    <property type="evidence" value="ECO:0007669"/>
    <property type="project" value="TreeGrafter"/>
</dbReference>
<dbReference type="InterPro" id="IPR036444">
    <property type="entry name" value="PLipase_A2_dom_sf"/>
</dbReference>
<evidence type="ECO:0000256" key="7">
    <source>
        <dbReference type="RuleBase" id="RU003654"/>
    </source>
</evidence>
<feature type="transmembrane region" description="Helical" evidence="9">
    <location>
        <begin position="12"/>
        <end position="34"/>
    </location>
</feature>
<reference evidence="12" key="1">
    <citation type="journal article" date="2017" name="bioRxiv">
        <title>Comparative analysis of the genomes of Stylophora pistillata and Acropora digitifera provides evidence for extensive differences between species of corals.</title>
        <authorList>
            <person name="Voolstra C.R."/>
            <person name="Li Y."/>
            <person name="Liew Y.J."/>
            <person name="Baumgarten S."/>
            <person name="Zoccola D."/>
            <person name="Flot J.-F."/>
            <person name="Tambutte S."/>
            <person name="Allemand D."/>
            <person name="Aranda M."/>
        </authorList>
    </citation>
    <scope>NUCLEOTIDE SEQUENCE [LARGE SCALE GENOMIC DNA]</scope>
</reference>
<feature type="binding site" evidence="5">
    <location>
        <position position="168"/>
    </location>
    <ligand>
        <name>Ca(2+)</name>
        <dbReference type="ChEBI" id="CHEBI:29108"/>
    </ligand>
</feature>
<dbReference type="InterPro" id="IPR016090">
    <property type="entry name" value="PLA2-like_dom"/>
</dbReference>
<keyword evidence="9" id="KW-0472">Membrane</keyword>
<dbReference type="OrthoDB" id="5841574at2759"/>
<comment type="cofactor">
    <cofactor evidence="5">
        <name>Ca(2+)</name>
        <dbReference type="ChEBI" id="CHEBI:29108"/>
    </cofactor>
    <text evidence="5">Binds 1 Ca(2+) ion per subunit.</text>
</comment>
<feature type="transmembrane region" description="Helical" evidence="9">
    <location>
        <begin position="40"/>
        <end position="63"/>
    </location>
</feature>
<comment type="similarity">
    <text evidence="7">Belongs to the phospholipase A2 family.</text>
</comment>
<dbReference type="GO" id="GO:0047498">
    <property type="term" value="F:calcium-dependent phospholipase A2 activity"/>
    <property type="evidence" value="ECO:0007669"/>
    <property type="project" value="TreeGrafter"/>
</dbReference>
<dbReference type="PROSITE" id="PS00119">
    <property type="entry name" value="PA2_ASP"/>
    <property type="match status" value="1"/>
</dbReference>
<dbReference type="EMBL" id="LSMT01000027">
    <property type="protein sequence ID" value="PFX32110.1"/>
    <property type="molecule type" value="Genomic_DNA"/>
</dbReference>
<dbReference type="GO" id="GO:0016042">
    <property type="term" value="P:lipid catabolic process"/>
    <property type="evidence" value="ECO:0007669"/>
    <property type="project" value="InterPro"/>
</dbReference>
<dbReference type="CDD" id="cd00125">
    <property type="entry name" value="PLA2c"/>
    <property type="match status" value="1"/>
</dbReference>
<feature type="binding site" evidence="5">
    <location>
        <position position="170"/>
    </location>
    <ligand>
        <name>Ca(2+)</name>
        <dbReference type="ChEBI" id="CHEBI:29108"/>
    </ligand>
</feature>
<keyword evidence="8" id="KW-0378">Hydrolase</keyword>
<comment type="catalytic activity">
    <reaction evidence="8">
        <text>a 1,2-diacyl-sn-glycero-3-phosphocholine + H2O = a 1-acyl-sn-glycero-3-phosphocholine + a fatty acid + H(+)</text>
        <dbReference type="Rhea" id="RHEA:15801"/>
        <dbReference type="ChEBI" id="CHEBI:15377"/>
        <dbReference type="ChEBI" id="CHEBI:15378"/>
        <dbReference type="ChEBI" id="CHEBI:28868"/>
        <dbReference type="ChEBI" id="CHEBI:57643"/>
        <dbReference type="ChEBI" id="CHEBI:58168"/>
        <dbReference type="EC" id="3.1.1.4"/>
    </reaction>
</comment>